<accession>A0A1I3ZR34</accession>
<sequence>MMHPFKLLLAVATVAGASTLAVPSQAQSAKPEAATAKSGSGASNKGSAAVDEFEENRRAHMQKSKENNAKKGAE</sequence>
<feature type="compositionally biased region" description="Basic and acidic residues" evidence="1">
    <location>
        <begin position="55"/>
        <end position="74"/>
    </location>
</feature>
<feature type="chain" id="PRO_5011583949" evidence="2">
    <location>
        <begin position="27"/>
        <end position="74"/>
    </location>
</feature>
<gene>
    <name evidence="3" type="ORF">SAMN04488125_10249</name>
</gene>
<feature type="compositionally biased region" description="Low complexity" evidence="1">
    <location>
        <begin position="33"/>
        <end position="49"/>
    </location>
</feature>
<dbReference type="Proteomes" id="UP000198804">
    <property type="component" value="Unassembled WGS sequence"/>
</dbReference>
<protein>
    <submittedName>
        <fullName evidence="3">Uncharacterized protein</fullName>
    </submittedName>
</protein>
<organism evidence="3 4">
    <name type="scientific">Methylorubrum salsuginis</name>
    <dbReference type="NCBI Taxonomy" id="414703"/>
    <lineage>
        <taxon>Bacteria</taxon>
        <taxon>Pseudomonadati</taxon>
        <taxon>Pseudomonadota</taxon>
        <taxon>Alphaproteobacteria</taxon>
        <taxon>Hyphomicrobiales</taxon>
        <taxon>Methylobacteriaceae</taxon>
        <taxon>Methylorubrum</taxon>
    </lineage>
</organism>
<proteinExistence type="predicted"/>
<feature type="signal peptide" evidence="2">
    <location>
        <begin position="1"/>
        <end position="26"/>
    </location>
</feature>
<evidence type="ECO:0000256" key="1">
    <source>
        <dbReference type="SAM" id="MobiDB-lite"/>
    </source>
</evidence>
<evidence type="ECO:0000313" key="4">
    <source>
        <dbReference type="Proteomes" id="UP000198804"/>
    </source>
</evidence>
<reference evidence="4" key="1">
    <citation type="submission" date="2016-10" db="EMBL/GenBank/DDBJ databases">
        <authorList>
            <person name="Varghese N."/>
            <person name="Submissions S."/>
        </authorList>
    </citation>
    <scope>NUCLEOTIDE SEQUENCE [LARGE SCALE GENOMIC DNA]</scope>
    <source>
        <strain evidence="4">CGMCC 1.6474</strain>
    </source>
</reference>
<dbReference type="EMBL" id="FOSV01000002">
    <property type="protein sequence ID" value="SFK46437.1"/>
    <property type="molecule type" value="Genomic_DNA"/>
</dbReference>
<name>A0A1I3ZR34_9HYPH</name>
<dbReference type="RefSeq" id="WP_091941845.1">
    <property type="nucleotide sequence ID" value="NZ_FOSV01000002.1"/>
</dbReference>
<evidence type="ECO:0000313" key="3">
    <source>
        <dbReference type="EMBL" id="SFK46437.1"/>
    </source>
</evidence>
<dbReference type="AlphaFoldDB" id="A0A1I3ZR34"/>
<keyword evidence="2" id="KW-0732">Signal</keyword>
<feature type="region of interest" description="Disordered" evidence="1">
    <location>
        <begin position="23"/>
        <end position="74"/>
    </location>
</feature>
<evidence type="ECO:0000256" key="2">
    <source>
        <dbReference type="SAM" id="SignalP"/>
    </source>
</evidence>
<keyword evidence="4" id="KW-1185">Reference proteome</keyword>
<dbReference type="OrthoDB" id="9921436at2"/>